<comment type="similarity">
    <text evidence="2">Belongs to the nitroreductase family.</text>
</comment>
<dbReference type="PANTHER" id="PTHR43673:SF2">
    <property type="entry name" value="NITROREDUCTASE"/>
    <property type="match status" value="1"/>
</dbReference>
<evidence type="ECO:0000256" key="2">
    <source>
        <dbReference type="ARBA" id="ARBA00007118"/>
    </source>
</evidence>
<dbReference type="CDD" id="cd02149">
    <property type="entry name" value="NfsB-like"/>
    <property type="match status" value="1"/>
</dbReference>
<feature type="domain" description="Nitroreductase" evidence="7">
    <location>
        <begin position="7"/>
        <end position="184"/>
    </location>
</feature>
<reference evidence="9 10" key="1">
    <citation type="submission" date="2018-03" db="EMBL/GenBank/DDBJ databases">
        <title>Genomic Encyclopedia of Archaeal and Bacterial Type Strains, Phase II (KMG-II): from individual species to whole genera.</title>
        <authorList>
            <person name="Goeker M."/>
        </authorList>
    </citation>
    <scope>NUCLEOTIDE SEQUENCE [LARGE SCALE GENOMIC DNA]</scope>
    <source>
        <strain evidence="9 10">DSM 27267</strain>
    </source>
</reference>
<comment type="cofactor">
    <cofactor evidence="1">
        <name>FMN</name>
        <dbReference type="ChEBI" id="CHEBI:58210"/>
    </cofactor>
</comment>
<organism evidence="9 10">
    <name type="scientific">Prolixibacter denitrificans</name>
    <dbReference type="NCBI Taxonomy" id="1541063"/>
    <lineage>
        <taxon>Bacteria</taxon>
        <taxon>Pseudomonadati</taxon>
        <taxon>Bacteroidota</taxon>
        <taxon>Bacteroidia</taxon>
        <taxon>Marinilabiliales</taxon>
        <taxon>Prolixibacteraceae</taxon>
        <taxon>Prolixibacter</taxon>
    </lineage>
</organism>
<keyword evidence="5" id="KW-0521">NADP</keyword>
<dbReference type="AlphaFoldDB" id="A0A2P8C6J3"/>
<keyword evidence="11" id="KW-1185">Reference proteome</keyword>
<protein>
    <submittedName>
        <fullName evidence="9">Nitroreductase</fullName>
    </submittedName>
</protein>
<comment type="caution">
    <text evidence="9">The sequence shown here is derived from an EMBL/GenBank/DDBJ whole genome shotgun (WGS) entry which is preliminary data.</text>
</comment>
<dbReference type="Gene3D" id="3.40.109.10">
    <property type="entry name" value="NADH Oxidase"/>
    <property type="match status" value="1"/>
</dbReference>
<evidence type="ECO:0000256" key="5">
    <source>
        <dbReference type="ARBA" id="ARBA00022857"/>
    </source>
</evidence>
<keyword evidence="3" id="KW-0285">Flavoprotein</keyword>
<evidence type="ECO:0000256" key="6">
    <source>
        <dbReference type="ARBA" id="ARBA00023002"/>
    </source>
</evidence>
<keyword evidence="4" id="KW-0288">FMN</keyword>
<dbReference type="PANTHER" id="PTHR43673">
    <property type="entry name" value="NAD(P)H NITROREDUCTASE YDGI-RELATED"/>
    <property type="match status" value="1"/>
</dbReference>
<dbReference type="Proteomes" id="UP000396862">
    <property type="component" value="Unassembled WGS sequence"/>
</dbReference>
<accession>A0A2P8C6J3</accession>
<evidence type="ECO:0000313" key="8">
    <source>
        <dbReference type="EMBL" id="GET22120.1"/>
    </source>
</evidence>
<proteinExistence type="inferred from homology"/>
<reference evidence="8 11" key="2">
    <citation type="submission" date="2019-10" db="EMBL/GenBank/DDBJ databases">
        <title>Prolixibacter strains distinguished by the presence of nitrate reductase genes were adept at nitrate-dependent anaerobic corrosion of metallic iron and carbon steel.</title>
        <authorList>
            <person name="Iino T."/>
            <person name="Shono N."/>
            <person name="Ito K."/>
            <person name="Nakamura R."/>
            <person name="Sueoka K."/>
            <person name="Harayama S."/>
            <person name="Ohkuma M."/>
        </authorList>
    </citation>
    <scope>NUCLEOTIDE SEQUENCE [LARGE SCALE GENOMIC DNA]</scope>
    <source>
        <strain evidence="8 11">MIC1-1</strain>
    </source>
</reference>
<dbReference type="SUPFAM" id="SSF55469">
    <property type="entry name" value="FMN-dependent nitroreductase-like"/>
    <property type="match status" value="1"/>
</dbReference>
<dbReference type="InterPro" id="IPR029479">
    <property type="entry name" value="Nitroreductase"/>
</dbReference>
<name>A0A2P8C6J3_9BACT</name>
<keyword evidence="6" id="KW-0560">Oxidoreductase</keyword>
<gene>
    <name evidence="9" type="ORF">CLV93_11423</name>
    <name evidence="8" type="ORF">JCM18694_23660</name>
</gene>
<evidence type="ECO:0000313" key="10">
    <source>
        <dbReference type="Proteomes" id="UP000240621"/>
    </source>
</evidence>
<evidence type="ECO:0000313" key="9">
    <source>
        <dbReference type="EMBL" id="PSK80586.1"/>
    </source>
</evidence>
<dbReference type="EMBL" id="PYGC01000014">
    <property type="protein sequence ID" value="PSK80586.1"/>
    <property type="molecule type" value="Genomic_DNA"/>
</dbReference>
<dbReference type="OrthoDB" id="9809288at2"/>
<dbReference type="GO" id="GO:0016491">
    <property type="term" value="F:oxidoreductase activity"/>
    <property type="evidence" value="ECO:0007669"/>
    <property type="project" value="UniProtKB-KW"/>
</dbReference>
<evidence type="ECO:0000259" key="7">
    <source>
        <dbReference type="Pfam" id="PF00881"/>
    </source>
</evidence>
<dbReference type="EMBL" id="BLAU01000001">
    <property type="protein sequence ID" value="GET22120.1"/>
    <property type="molecule type" value="Genomic_DNA"/>
</dbReference>
<dbReference type="InterPro" id="IPR033878">
    <property type="entry name" value="NfsB-like"/>
</dbReference>
<dbReference type="RefSeq" id="WP_106543699.1">
    <property type="nucleotide sequence ID" value="NZ_BLAU01000001.1"/>
</dbReference>
<sequence>MNLNDNLKWRYATKKMNGKAVPEEKLQYILEAAQLAPSSSGLQPYSVLVISNKELKEKMKPIAWDQSQLTDASHVLVFAAWENYTEEKIKEVFSRTIKERGLPETAMDAYRERLWGMYSQMPEEWHFHHAAKQAYIAFGLAIAAAAEQKVDATPMEGFDAAAMDELLNLKEKGLRSVTILPLGYRDENNDWLVNMKKVRTPKDKFFIELN</sequence>
<dbReference type="Pfam" id="PF00881">
    <property type="entry name" value="Nitroreductase"/>
    <property type="match status" value="1"/>
</dbReference>
<evidence type="ECO:0000313" key="11">
    <source>
        <dbReference type="Proteomes" id="UP000396862"/>
    </source>
</evidence>
<dbReference type="Proteomes" id="UP000240621">
    <property type="component" value="Unassembled WGS sequence"/>
</dbReference>
<dbReference type="InterPro" id="IPR000415">
    <property type="entry name" value="Nitroreductase-like"/>
</dbReference>
<evidence type="ECO:0000256" key="3">
    <source>
        <dbReference type="ARBA" id="ARBA00022630"/>
    </source>
</evidence>
<evidence type="ECO:0000256" key="4">
    <source>
        <dbReference type="ARBA" id="ARBA00022643"/>
    </source>
</evidence>
<evidence type="ECO:0000256" key="1">
    <source>
        <dbReference type="ARBA" id="ARBA00001917"/>
    </source>
</evidence>